<dbReference type="Proteomes" id="UP000000376">
    <property type="component" value="Chromosome"/>
</dbReference>
<organism evidence="2 3">
    <name type="scientific">Arcanobacterium haemolyticum (strain ATCC 9345 / DSM 20595 / CCM 5947 / CCUG 17215 / LMG 16163 / NBRC 15585 / NCTC 8452 / 11018)</name>
    <dbReference type="NCBI Taxonomy" id="644284"/>
    <lineage>
        <taxon>Bacteria</taxon>
        <taxon>Bacillati</taxon>
        <taxon>Actinomycetota</taxon>
        <taxon>Actinomycetes</taxon>
        <taxon>Actinomycetales</taxon>
        <taxon>Actinomycetaceae</taxon>
        <taxon>Arcanobacterium</taxon>
    </lineage>
</organism>
<proteinExistence type="predicted"/>
<evidence type="ECO:0000313" key="2">
    <source>
        <dbReference type="EMBL" id="ADH93395.1"/>
    </source>
</evidence>
<keyword evidence="3" id="KW-1185">Reference proteome</keyword>
<gene>
    <name evidence="2" type="ordered locus">Arch_1713</name>
</gene>
<protein>
    <submittedName>
        <fullName evidence="2">Uncharacterized protein</fullName>
    </submittedName>
</protein>
<sequence>MREVSDRAGTSIGSVHNTCEKIRTNGFLSCGSVRNRDRLAKEWVESYLSRGGIHRYERTFYVPDRSKLYEQIAGSDMRLGGELAAEVMGWPIISIHGIVYVSHIPEFLARVATVSPREGAPQAACLKPSTVATTPRIRQVPMPPGGKGRQRYSNYGGAR</sequence>
<accession>D7BL65</accession>
<reference evidence="2 3" key="1">
    <citation type="journal article" date="2010" name="Stand. Genomic Sci.">
        <title>Complete genome sequence of Arcanobacterium haemolyticum type strain (11018).</title>
        <authorList>
            <person name="Yasawong M."/>
            <person name="Teshima H."/>
            <person name="Lapidus A."/>
            <person name="Nolan M."/>
            <person name="Lucas S."/>
            <person name="Glavina Del Rio T."/>
            <person name="Tice H."/>
            <person name="Cheng J."/>
            <person name="Bruce D."/>
            <person name="Detter C."/>
            <person name="Tapia R."/>
            <person name="Han C."/>
            <person name="Goodwin L."/>
            <person name="Pitluck S."/>
            <person name="Liolios K."/>
            <person name="Ivanova N."/>
            <person name="Mavromatis K."/>
            <person name="Mikhailova N."/>
            <person name="Pati A."/>
            <person name="Chen A."/>
            <person name="Palaniappan K."/>
            <person name="Land M."/>
            <person name="Hauser L."/>
            <person name="Chang Y."/>
            <person name="Jeffries C."/>
            <person name="Rohde M."/>
            <person name="Sikorski J."/>
            <person name="Pukall R."/>
            <person name="Goker M."/>
            <person name="Woyke T."/>
            <person name="Bristow J."/>
            <person name="Eisen J."/>
            <person name="Markowitz V."/>
            <person name="Hugenholtz P."/>
            <person name="Kyrpides N."/>
            <person name="Klenk H."/>
        </authorList>
    </citation>
    <scope>NUCLEOTIDE SEQUENCE [LARGE SCALE GENOMIC DNA]</scope>
    <source>
        <strain evidence="3">ATCC 9345 / DSM 20595 / CCUG 17215 / LMG 16163 / NBRC 15585 / NCTC 8452 / 11018</strain>
    </source>
</reference>
<dbReference type="HOGENOM" id="CLU_1657200_0_0_11"/>
<dbReference type="KEGG" id="ahe:Arch_1713"/>
<evidence type="ECO:0000256" key="1">
    <source>
        <dbReference type="SAM" id="MobiDB-lite"/>
    </source>
</evidence>
<dbReference type="EMBL" id="CP002045">
    <property type="protein sequence ID" value="ADH93395.1"/>
    <property type="molecule type" value="Genomic_DNA"/>
</dbReference>
<dbReference type="AlphaFoldDB" id="D7BL65"/>
<feature type="region of interest" description="Disordered" evidence="1">
    <location>
        <begin position="131"/>
        <end position="159"/>
    </location>
</feature>
<name>D7BL65_ARCHD</name>
<evidence type="ECO:0000313" key="3">
    <source>
        <dbReference type="Proteomes" id="UP000000376"/>
    </source>
</evidence>